<accession>A0ABV7KUQ4</accession>
<evidence type="ECO:0000313" key="2">
    <source>
        <dbReference type="Proteomes" id="UP001595528"/>
    </source>
</evidence>
<name>A0ABV7KUQ4_9PROT</name>
<dbReference type="RefSeq" id="WP_379897782.1">
    <property type="nucleotide sequence ID" value="NZ_JBHRTR010000005.1"/>
</dbReference>
<evidence type="ECO:0000313" key="1">
    <source>
        <dbReference type="EMBL" id="MFC3226032.1"/>
    </source>
</evidence>
<dbReference type="EMBL" id="JBHRTR010000005">
    <property type="protein sequence ID" value="MFC3226032.1"/>
    <property type="molecule type" value="Genomic_DNA"/>
</dbReference>
<sequence>MSDYSFTPPPLQPSDLEVLQAQVAKLQSNLDRAEAFGASALALAVALLQELLASERVSREEAIDMVSNALANVRRLYRSDGQDPFASGAVDSAFLAREMNQAAREEAAQDLLQGLLNALRE</sequence>
<organism evidence="1 2">
    <name type="scientific">Marinibaculum pumilum</name>
    <dbReference type="NCBI Taxonomy" id="1766165"/>
    <lineage>
        <taxon>Bacteria</taxon>
        <taxon>Pseudomonadati</taxon>
        <taxon>Pseudomonadota</taxon>
        <taxon>Alphaproteobacteria</taxon>
        <taxon>Rhodospirillales</taxon>
        <taxon>Rhodospirillaceae</taxon>
        <taxon>Marinibaculum</taxon>
    </lineage>
</organism>
<comment type="caution">
    <text evidence="1">The sequence shown here is derived from an EMBL/GenBank/DDBJ whole genome shotgun (WGS) entry which is preliminary data.</text>
</comment>
<protein>
    <submittedName>
        <fullName evidence="1">Uncharacterized protein</fullName>
    </submittedName>
</protein>
<gene>
    <name evidence="1" type="ORF">ACFOGJ_02255</name>
</gene>
<reference evidence="2" key="1">
    <citation type="journal article" date="2019" name="Int. J. Syst. Evol. Microbiol.">
        <title>The Global Catalogue of Microorganisms (GCM) 10K type strain sequencing project: providing services to taxonomists for standard genome sequencing and annotation.</title>
        <authorList>
            <consortium name="The Broad Institute Genomics Platform"/>
            <consortium name="The Broad Institute Genome Sequencing Center for Infectious Disease"/>
            <person name="Wu L."/>
            <person name="Ma J."/>
        </authorList>
    </citation>
    <scope>NUCLEOTIDE SEQUENCE [LARGE SCALE GENOMIC DNA]</scope>
    <source>
        <strain evidence="2">KCTC 42964</strain>
    </source>
</reference>
<keyword evidence="2" id="KW-1185">Reference proteome</keyword>
<dbReference type="Proteomes" id="UP001595528">
    <property type="component" value="Unassembled WGS sequence"/>
</dbReference>
<proteinExistence type="predicted"/>